<feature type="transmembrane region" description="Helical" evidence="1">
    <location>
        <begin position="7"/>
        <end position="29"/>
    </location>
</feature>
<dbReference type="Proteomes" id="UP000311469">
    <property type="component" value="Chromosome cSF1"/>
</dbReference>
<dbReference type="KEGG" id="sufl:FIL70_04250"/>
<dbReference type="Pfam" id="PF02470">
    <property type="entry name" value="MlaD"/>
    <property type="match status" value="1"/>
</dbReference>
<dbReference type="AlphaFoldDB" id="A0A5B8CCL1"/>
<feature type="domain" description="Mce/MlaD" evidence="2">
    <location>
        <begin position="40"/>
        <end position="116"/>
    </location>
</feature>
<name>A0A5B8CCL1_SPHSA</name>
<gene>
    <name evidence="3" type="ORF">FIL70_04250</name>
</gene>
<evidence type="ECO:0000313" key="3">
    <source>
        <dbReference type="EMBL" id="QDC36575.1"/>
    </source>
</evidence>
<reference evidence="3 4" key="1">
    <citation type="submission" date="2019-06" db="EMBL/GenBank/DDBJ databases">
        <title>Genome organization and adaptive potential of archetypical organophosphate degarding Sphingobium fuliginis ATCC 27551.</title>
        <authorList>
            <person name="Sarwar A."/>
            <person name="Parthasarathy S."/>
            <person name="Singh C."/>
            <person name="Siddavattam D."/>
        </authorList>
    </citation>
    <scope>NUCLEOTIDE SEQUENCE [LARGE SCALE GENOMIC DNA]</scope>
    <source>
        <strain evidence="3 4">ATCC 27551</strain>
    </source>
</reference>
<dbReference type="EMBL" id="CP041016">
    <property type="protein sequence ID" value="QDC36575.1"/>
    <property type="molecule type" value="Genomic_DNA"/>
</dbReference>
<evidence type="ECO:0000259" key="2">
    <source>
        <dbReference type="Pfam" id="PF02470"/>
    </source>
</evidence>
<keyword evidence="1" id="KW-1133">Transmembrane helix</keyword>
<keyword evidence="1" id="KW-0472">Membrane</keyword>
<organism evidence="3 4">
    <name type="scientific">Sphingobium fuliginis ATCC 27551</name>
    <dbReference type="NCBI Taxonomy" id="1208342"/>
    <lineage>
        <taxon>Bacteria</taxon>
        <taxon>Pseudomonadati</taxon>
        <taxon>Pseudomonadota</taxon>
        <taxon>Alphaproteobacteria</taxon>
        <taxon>Sphingomonadales</taxon>
        <taxon>Sphingomonadaceae</taxon>
        <taxon>Sphingobium</taxon>
    </lineage>
</organism>
<keyword evidence="1" id="KW-0812">Transmembrane</keyword>
<dbReference type="InterPro" id="IPR003399">
    <property type="entry name" value="Mce/MlaD"/>
</dbReference>
<accession>A0A5B8CCL1</accession>
<dbReference type="RefSeq" id="WP_021225085.1">
    <property type="nucleotide sequence ID" value="NZ_CP041016.1"/>
</dbReference>
<dbReference type="PANTHER" id="PTHR36698">
    <property type="entry name" value="BLL5892 PROTEIN"/>
    <property type="match status" value="1"/>
</dbReference>
<proteinExistence type="predicted"/>
<dbReference type="PANTHER" id="PTHR36698:SF3">
    <property type="entry name" value="ABC-TYPE TRANSPORT AUXILIARY LIPOPROTEIN COMPONENT DOMAIN-CONTAINING PROTEIN"/>
    <property type="match status" value="1"/>
</dbReference>
<sequence>MERHASYALVGIISTALLIAAIVFVVWLGGSRFGGSDDPYRIIFHGPVRGLSVGAEVQFNGIKVGQIERIRLDEKDPNRVVTDIILSRGTPVRVDSLASTETQGISGVSIVQISAGTVGKPLLRETRHGKRPIIQSKPNALSSLLQGGGQVVETAGEALRRVNRLLSDRNIDAIGQSVQDLKATAHELAANRAMFADAASTLAKLDRSADDIQAAAASARSLLDGDGRTAMADISATARELKAAVGDARATIANVNRQSGTIGTTTLPAITETMQSLQAAADSLDSLVREIRRSPRRAIGKDSGKELELPL</sequence>
<evidence type="ECO:0000313" key="4">
    <source>
        <dbReference type="Proteomes" id="UP000311469"/>
    </source>
</evidence>
<protein>
    <submittedName>
        <fullName evidence="3">MCE family protein</fullName>
    </submittedName>
</protein>
<evidence type="ECO:0000256" key="1">
    <source>
        <dbReference type="SAM" id="Phobius"/>
    </source>
</evidence>